<dbReference type="InterPro" id="IPR009097">
    <property type="entry name" value="Cyclic_Pdiesterase"/>
</dbReference>
<proteinExistence type="predicted"/>
<accession>A0A4R5YJ51</accession>
<organism evidence="2 3">
    <name type="scientific">Kocuria rosea</name>
    <name type="common">Deinococcus erythromyxa</name>
    <name type="synonym">Micrococcus rubens</name>
    <dbReference type="NCBI Taxonomy" id="1275"/>
    <lineage>
        <taxon>Bacteria</taxon>
        <taxon>Bacillati</taxon>
        <taxon>Actinomycetota</taxon>
        <taxon>Actinomycetes</taxon>
        <taxon>Micrococcales</taxon>
        <taxon>Micrococcaceae</taxon>
        <taxon>Kocuria</taxon>
    </lineage>
</organism>
<reference evidence="2 3" key="1">
    <citation type="submission" date="2019-03" db="EMBL/GenBank/DDBJ databases">
        <title>Genome Sequencing and Assembly of Various Microbes Isolated from Partially Reclaimed Soil and Acid Mine Drainage (AMD) Site.</title>
        <authorList>
            <person name="Steinbock B."/>
            <person name="Bechtold R."/>
            <person name="Sevigny J.L."/>
            <person name="Thomas D."/>
            <person name="Cuthill L.R."/>
            <person name="Aveiro Johannsen E.J."/>
            <person name="Thomas K."/>
            <person name="Ghosh A."/>
        </authorList>
    </citation>
    <scope>NUCLEOTIDE SEQUENCE [LARGE SCALE GENOMIC DNA]</scope>
    <source>
        <strain evidence="2 3">S-A3</strain>
    </source>
</reference>
<feature type="region of interest" description="Disordered" evidence="1">
    <location>
        <begin position="1"/>
        <end position="66"/>
    </location>
</feature>
<sequence length="247" mass="26553">MRGGSRGRGPRRPWSRPGTSCRRPRNGSRCRSWRSSRCRPASIGKHGGRPARLASTGGGSRGTAGRRARRWTVHSLELLLGEDAEAAVRADWDRLAEAGLPSSGRHRSESNRPHITLVAAPSLAPETVPGVDERVAAAAGFVDLPLTSAGVLLFGPGRGGYVVVRQVVTTPELLELHRRVCDAVGSVPGQARTSFPGAWTPHITLARRMRPEQVAAALDVLAPHPEPLRAVALRRWDADARTVVRLA</sequence>
<dbReference type="Gene3D" id="3.90.1140.10">
    <property type="entry name" value="Cyclic phosphodiesterase"/>
    <property type="match status" value="1"/>
</dbReference>
<comment type="caution">
    <text evidence="2">The sequence shown here is derived from an EMBL/GenBank/DDBJ whole genome shotgun (WGS) entry which is preliminary data.</text>
</comment>
<keyword evidence="2" id="KW-0436">Ligase</keyword>
<dbReference type="AlphaFoldDB" id="A0A4R5YJ51"/>
<dbReference type="SUPFAM" id="SSF55144">
    <property type="entry name" value="LigT-like"/>
    <property type="match status" value="1"/>
</dbReference>
<feature type="compositionally biased region" description="Basic residues" evidence="1">
    <location>
        <begin position="22"/>
        <end position="37"/>
    </location>
</feature>
<protein>
    <submittedName>
        <fullName evidence="2">2'-5' RNA ligase family protein</fullName>
    </submittedName>
</protein>
<dbReference type="Pfam" id="PF13563">
    <property type="entry name" value="2_5_RNA_ligase2"/>
    <property type="match status" value="1"/>
</dbReference>
<dbReference type="EMBL" id="SMZT01000002">
    <property type="protein sequence ID" value="TDL44488.1"/>
    <property type="molecule type" value="Genomic_DNA"/>
</dbReference>
<dbReference type="GO" id="GO:0016874">
    <property type="term" value="F:ligase activity"/>
    <property type="evidence" value="ECO:0007669"/>
    <property type="project" value="UniProtKB-KW"/>
</dbReference>
<gene>
    <name evidence="2" type="ORF">E2R59_05235</name>
</gene>
<dbReference type="Proteomes" id="UP000295163">
    <property type="component" value="Unassembled WGS sequence"/>
</dbReference>
<evidence type="ECO:0000256" key="1">
    <source>
        <dbReference type="SAM" id="MobiDB-lite"/>
    </source>
</evidence>
<evidence type="ECO:0000313" key="2">
    <source>
        <dbReference type="EMBL" id="TDL44488.1"/>
    </source>
</evidence>
<name>A0A4R5YJ51_KOCRO</name>
<evidence type="ECO:0000313" key="3">
    <source>
        <dbReference type="Proteomes" id="UP000295163"/>
    </source>
</evidence>